<dbReference type="GO" id="GO:0006821">
    <property type="term" value="P:chloride transport"/>
    <property type="evidence" value="ECO:0007669"/>
    <property type="project" value="InterPro"/>
</dbReference>
<keyword evidence="6" id="KW-0539">Nucleus</keyword>
<comment type="similarity">
    <text evidence="3">Belongs to the pICln (TC 1.A.47) family.</text>
</comment>
<dbReference type="GeneTree" id="ENSGT00390000010063"/>
<dbReference type="Gene3D" id="2.30.29.30">
    <property type="entry name" value="Pleckstrin-homology domain (PH domain)/Phosphotyrosine-binding domain (PTB)"/>
    <property type="match status" value="1"/>
</dbReference>
<dbReference type="InterPro" id="IPR011993">
    <property type="entry name" value="PH-like_dom_sf"/>
</dbReference>
<sequence length="192" mass="21147">MVLLKNLQPPTEGVRHEQAETTAVMDGQRLGCGTLYVAETRLSWFDSSGLGFSLEYPSIGLHAISRDVSAYPQEHLYVMVNGKLNSEANDGGDDDEDEGTITEIRFVPSDKAALESMFSAMCECQALHPDPEDDDSDNDFEGEEYDVEEAGEVELNTTLCKYVTEEAAGLRIDGYQQLNFQNKSEGIVLSCC</sequence>
<evidence type="ECO:0000313" key="10">
    <source>
        <dbReference type="Proteomes" id="UP000005207"/>
    </source>
</evidence>
<evidence type="ECO:0000256" key="4">
    <source>
        <dbReference type="ARBA" id="ARBA00015653"/>
    </source>
</evidence>
<dbReference type="Proteomes" id="UP000005207">
    <property type="component" value="Linkage group LG14"/>
</dbReference>
<evidence type="ECO:0000256" key="6">
    <source>
        <dbReference type="ARBA" id="ARBA00023242"/>
    </source>
</evidence>
<dbReference type="GO" id="GO:0005829">
    <property type="term" value="C:cytosol"/>
    <property type="evidence" value="ECO:0007669"/>
    <property type="project" value="InterPro"/>
</dbReference>
<dbReference type="GO" id="GO:0005886">
    <property type="term" value="C:plasma membrane"/>
    <property type="evidence" value="ECO:0007669"/>
    <property type="project" value="InterPro"/>
</dbReference>
<evidence type="ECO:0000313" key="9">
    <source>
        <dbReference type="Ensembl" id="ENSONIP00000022559.2"/>
    </source>
</evidence>
<evidence type="ECO:0000256" key="5">
    <source>
        <dbReference type="ARBA" id="ARBA00022490"/>
    </source>
</evidence>
<comment type="subcellular location">
    <subcellularLocation>
        <location evidence="2">Cytoplasm</location>
    </subcellularLocation>
    <subcellularLocation>
        <location evidence="1">Nucleus</location>
    </subcellularLocation>
</comment>
<evidence type="ECO:0000256" key="1">
    <source>
        <dbReference type="ARBA" id="ARBA00004123"/>
    </source>
</evidence>
<dbReference type="HOGENOM" id="CLU_077804_4_0_1"/>
<dbReference type="InterPro" id="IPR003521">
    <property type="entry name" value="ICln"/>
</dbReference>
<gene>
    <name evidence="9" type="primary">CLNS1A</name>
    <name evidence="9" type="synonym">clns1a</name>
</gene>
<keyword evidence="10" id="KW-1185">Reference proteome</keyword>
<dbReference type="AlphaFoldDB" id="I3KN64"/>
<dbReference type="PANTHER" id="PTHR21399:SF0">
    <property type="entry name" value="METHYLOSOME SUBUNIT PICLN"/>
    <property type="match status" value="1"/>
</dbReference>
<proteinExistence type="inferred from homology"/>
<dbReference type="GO" id="GO:0000387">
    <property type="term" value="P:spliceosomal snRNP assembly"/>
    <property type="evidence" value="ECO:0007669"/>
    <property type="project" value="InterPro"/>
</dbReference>
<dbReference type="GO" id="GO:0034709">
    <property type="term" value="C:methylosome"/>
    <property type="evidence" value="ECO:0007669"/>
    <property type="project" value="InterPro"/>
</dbReference>
<dbReference type="PRINTS" id="PR01348">
    <property type="entry name" value="ICLNCHANNEL"/>
</dbReference>
<dbReference type="GO" id="GO:0034715">
    <property type="term" value="C:pICln-Sm protein complex"/>
    <property type="evidence" value="ECO:0007669"/>
    <property type="project" value="InterPro"/>
</dbReference>
<dbReference type="InterPro" id="IPR039924">
    <property type="entry name" value="ICln/Lot5/Saf5"/>
</dbReference>
<dbReference type="eggNOG" id="KOG3238">
    <property type="taxonomic scope" value="Eukaryota"/>
</dbReference>
<name>I3KN64_ORENI</name>
<accession>I3KN64</accession>
<dbReference type="Pfam" id="PF03517">
    <property type="entry name" value="Voldacs"/>
    <property type="match status" value="1"/>
</dbReference>
<evidence type="ECO:0000256" key="8">
    <source>
        <dbReference type="ARBA" id="ARBA00045890"/>
    </source>
</evidence>
<protein>
    <recommendedName>
        <fullName evidence="4">Methylosome subunit pICln</fullName>
    </recommendedName>
    <alternativeName>
        <fullName evidence="7">Chloride conductance regulatory protein ICln</fullName>
    </alternativeName>
</protein>
<evidence type="ECO:0000256" key="7">
    <source>
        <dbReference type="ARBA" id="ARBA00033090"/>
    </source>
</evidence>
<reference evidence="9" key="2">
    <citation type="submission" date="2025-08" db="UniProtKB">
        <authorList>
            <consortium name="Ensembl"/>
        </authorList>
    </citation>
    <scope>IDENTIFICATION</scope>
</reference>
<dbReference type="GO" id="GO:0045292">
    <property type="term" value="P:mRNA cis splicing, via spliceosome"/>
    <property type="evidence" value="ECO:0007669"/>
    <property type="project" value="TreeGrafter"/>
</dbReference>
<organism evidence="9 10">
    <name type="scientific">Oreochromis niloticus</name>
    <name type="common">Nile tilapia</name>
    <name type="synonym">Tilapia nilotica</name>
    <dbReference type="NCBI Taxonomy" id="8128"/>
    <lineage>
        <taxon>Eukaryota</taxon>
        <taxon>Metazoa</taxon>
        <taxon>Chordata</taxon>
        <taxon>Craniata</taxon>
        <taxon>Vertebrata</taxon>
        <taxon>Euteleostomi</taxon>
        <taxon>Actinopterygii</taxon>
        <taxon>Neopterygii</taxon>
        <taxon>Teleostei</taxon>
        <taxon>Neoteleostei</taxon>
        <taxon>Acanthomorphata</taxon>
        <taxon>Ovalentaria</taxon>
        <taxon>Cichlomorphae</taxon>
        <taxon>Cichliformes</taxon>
        <taxon>Cichlidae</taxon>
        <taxon>African cichlids</taxon>
        <taxon>Pseudocrenilabrinae</taxon>
        <taxon>Oreochromini</taxon>
        <taxon>Oreochromis</taxon>
    </lineage>
</organism>
<comment type="function">
    <text evidence="8">Involved in both the assembly of spliceosomal snRNPs and the methylation of Sm proteins. Chaperone that regulates the assembly of spliceosomal U1, U2, U4 and U5 small nuclear ribonucleoproteins (snRNPs), the building blocks of the spliceosome, and thereby plays an important role in the splicing of cellular pre-mRNAs. Most spliceosomal snRNPs contain a common set of Sm proteins SNRPB, SNRPD1, SNRPD2, SNRPD3, SNRPE, SNRPF and SNRPG that assemble in a heptameric protein ring on the Sm site of the small nuclear RNA to form the core snRNP (Sm core). In the cytosol, the Sm proteins SNRPD1, SNRPD2, SNRPE, SNRPF and SNRPG are trapped in an inactive 6S pICln-Sm complex by the chaperone CLNS1A that controls the assembly of the core snRNP. Dissociation by the SMN complex of CLNS1A from the trapped Sm proteins and their transfer to an SMN-Sm complex triggers the assembly of core snRNPs and their transport to the nucleus.</text>
</comment>
<evidence type="ECO:0000256" key="2">
    <source>
        <dbReference type="ARBA" id="ARBA00004496"/>
    </source>
</evidence>
<reference evidence="10" key="1">
    <citation type="submission" date="2012-01" db="EMBL/GenBank/DDBJ databases">
        <title>The Genome Sequence of Oreochromis niloticus (Nile Tilapia).</title>
        <authorList>
            <consortium name="Broad Institute Genome Assembly Team"/>
            <consortium name="Broad Institute Sequencing Platform"/>
            <person name="Di Palma F."/>
            <person name="Johnson J."/>
            <person name="Lander E.S."/>
            <person name="Lindblad-Toh K."/>
        </authorList>
    </citation>
    <scope>NUCLEOTIDE SEQUENCE [LARGE SCALE GENOMIC DNA]</scope>
</reference>
<dbReference type="GO" id="GO:0006884">
    <property type="term" value="P:cell volume homeostasis"/>
    <property type="evidence" value="ECO:0007669"/>
    <property type="project" value="InterPro"/>
</dbReference>
<dbReference type="Ensembl" id="ENSONIT00000022579.2">
    <property type="protein sequence ID" value="ENSONIP00000022559.2"/>
    <property type="gene ID" value="ENSONIG00000017900.2"/>
</dbReference>
<reference evidence="9" key="3">
    <citation type="submission" date="2025-09" db="UniProtKB">
        <authorList>
            <consortium name="Ensembl"/>
        </authorList>
    </citation>
    <scope>IDENTIFICATION</scope>
</reference>
<dbReference type="PANTHER" id="PTHR21399">
    <property type="entry name" value="CHLORIDE CONDUCTANCE REGULATORY PROTEIN ICLN"/>
    <property type="match status" value="1"/>
</dbReference>
<dbReference type="GO" id="GO:0005681">
    <property type="term" value="C:spliceosomal complex"/>
    <property type="evidence" value="ECO:0007669"/>
    <property type="project" value="TreeGrafter"/>
</dbReference>
<evidence type="ECO:0000256" key="3">
    <source>
        <dbReference type="ARBA" id="ARBA00007054"/>
    </source>
</evidence>
<keyword evidence="5" id="KW-0963">Cytoplasm</keyword>